<dbReference type="InterPro" id="IPR049128">
    <property type="entry name" value="Pop8-like_dom"/>
</dbReference>
<comment type="caution">
    <text evidence="3">The sequence shown here is derived from an EMBL/GenBank/DDBJ whole genome shotgun (WGS) entry which is preliminary data.</text>
</comment>
<gene>
    <name evidence="3" type="ORF">L210DRAFT_3319136</name>
</gene>
<proteinExistence type="predicted"/>
<name>A0AAD4BSD8_BOLED</name>
<dbReference type="AlphaFoldDB" id="A0AAD4BSD8"/>
<evidence type="ECO:0000313" key="4">
    <source>
        <dbReference type="Proteomes" id="UP001194468"/>
    </source>
</evidence>
<dbReference type="Pfam" id="PF20976">
    <property type="entry name" value="Pop8"/>
    <property type="match status" value="1"/>
</dbReference>
<reference evidence="3" key="2">
    <citation type="journal article" date="2020" name="Nat. Commun.">
        <title>Large-scale genome sequencing of mycorrhizal fungi provides insights into the early evolution of symbiotic traits.</title>
        <authorList>
            <person name="Miyauchi S."/>
            <person name="Kiss E."/>
            <person name="Kuo A."/>
            <person name="Drula E."/>
            <person name="Kohler A."/>
            <person name="Sanchez-Garcia M."/>
            <person name="Morin E."/>
            <person name="Andreopoulos B."/>
            <person name="Barry K.W."/>
            <person name="Bonito G."/>
            <person name="Buee M."/>
            <person name="Carver A."/>
            <person name="Chen C."/>
            <person name="Cichocki N."/>
            <person name="Clum A."/>
            <person name="Culley D."/>
            <person name="Crous P.W."/>
            <person name="Fauchery L."/>
            <person name="Girlanda M."/>
            <person name="Hayes R.D."/>
            <person name="Keri Z."/>
            <person name="LaButti K."/>
            <person name="Lipzen A."/>
            <person name="Lombard V."/>
            <person name="Magnuson J."/>
            <person name="Maillard F."/>
            <person name="Murat C."/>
            <person name="Nolan M."/>
            <person name="Ohm R.A."/>
            <person name="Pangilinan J."/>
            <person name="Pereira M.F."/>
            <person name="Perotto S."/>
            <person name="Peter M."/>
            <person name="Pfister S."/>
            <person name="Riley R."/>
            <person name="Sitrit Y."/>
            <person name="Stielow J.B."/>
            <person name="Szollosi G."/>
            <person name="Zifcakova L."/>
            <person name="Stursova M."/>
            <person name="Spatafora J.W."/>
            <person name="Tedersoo L."/>
            <person name="Vaario L.M."/>
            <person name="Yamada A."/>
            <person name="Yan M."/>
            <person name="Wang P."/>
            <person name="Xu J."/>
            <person name="Bruns T."/>
            <person name="Baldrian P."/>
            <person name="Vilgalys R."/>
            <person name="Dunand C."/>
            <person name="Henrissat B."/>
            <person name="Grigoriev I.V."/>
            <person name="Hibbett D."/>
            <person name="Nagy L.G."/>
            <person name="Martin F.M."/>
        </authorList>
    </citation>
    <scope>NUCLEOTIDE SEQUENCE</scope>
    <source>
        <strain evidence="3">BED1</strain>
    </source>
</reference>
<accession>A0AAD4BSD8</accession>
<dbReference type="SUPFAM" id="SSF160350">
    <property type="entry name" value="Rnp2-like"/>
    <property type="match status" value="1"/>
</dbReference>
<evidence type="ECO:0000256" key="1">
    <source>
        <dbReference type="ARBA" id="ARBA00022694"/>
    </source>
</evidence>
<feature type="non-terminal residue" evidence="3">
    <location>
        <position position="89"/>
    </location>
</feature>
<protein>
    <recommendedName>
        <fullName evidence="2">Ribonucleases P/MRP subunit Pop8-like domain-containing protein</fullName>
    </recommendedName>
</protein>
<dbReference type="GO" id="GO:1990904">
    <property type="term" value="C:ribonucleoprotein complex"/>
    <property type="evidence" value="ECO:0007669"/>
    <property type="project" value="UniProtKB-ARBA"/>
</dbReference>
<evidence type="ECO:0000259" key="2">
    <source>
        <dbReference type="Pfam" id="PF20976"/>
    </source>
</evidence>
<dbReference type="Proteomes" id="UP001194468">
    <property type="component" value="Unassembled WGS sequence"/>
</dbReference>
<dbReference type="GO" id="GO:0008033">
    <property type="term" value="P:tRNA processing"/>
    <property type="evidence" value="ECO:0007669"/>
    <property type="project" value="UniProtKB-KW"/>
</dbReference>
<reference evidence="3" key="1">
    <citation type="submission" date="2019-10" db="EMBL/GenBank/DDBJ databases">
        <authorList>
            <consortium name="DOE Joint Genome Institute"/>
            <person name="Kuo A."/>
            <person name="Miyauchi S."/>
            <person name="Kiss E."/>
            <person name="Drula E."/>
            <person name="Kohler A."/>
            <person name="Sanchez-Garcia M."/>
            <person name="Andreopoulos B."/>
            <person name="Barry K.W."/>
            <person name="Bonito G."/>
            <person name="Buee M."/>
            <person name="Carver A."/>
            <person name="Chen C."/>
            <person name="Cichocki N."/>
            <person name="Clum A."/>
            <person name="Culley D."/>
            <person name="Crous P.W."/>
            <person name="Fauchery L."/>
            <person name="Girlanda M."/>
            <person name="Hayes R."/>
            <person name="Keri Z."/>
            <person name="LaButti K."/>
            <person name="Lipzen A."/>
            <person name="Lombard V."/>
            <person name="Magnuson J."/>
            <person name="Maillard F."/>
            <person name="Morin E."/>
            <person name="Murat C."/>
            <person name="Nolan M."/>
            <person name="Ohm R."/>
            <person name="Pangilinan J."/>
            <person name="Pereira M."/>
            <person name="Perotto S."/>
            <person name="Peter M."/>
            <person name="Riley R."/>
            <person name="Sitrit Y."/>
            <person name="Stielow B."/>
            <person name="Szollosi G."/>
            <person name="Zifcakova L."/>
            <person name="Stursova M."/>
            <person name="Spatafora J.W."/>
            <person name="Tedersoo L."/>
            <person name="Vaario L.-M."/>
            <person name="Yamada A."/>
            <person name="Yan M."/>
            <person name="Wang P."/>
            <person name="Xu J."/>
            <person name="Bruns T."/>
            <person name="Baldrian P."/>
            <person name="Vilgalys R."/>
            <person name="Henrissat B."/>
            <person name="Grigoriev I.V."/>
            <person name="Hibbett D."/>
            <person name="Nagy L.G."/>
            <person name="Martin F.M."/>
        </authorList>
    </citation>
    <scope>NUCLEOTIDE SEQUENCE</scope>
    <source>
        <strain evidence="3">BED1</strain>
    </source>
</reference>
<evidence type="ECO:0000313" key="3">
    <source>
        <dbReference type="EMBL" id="KAF8438451.1"/>
    </source>
</evidence>
<keyword evidence="4" id="KW-1185">Reference proteome</keyword>
<sequence length="89" mass="9638">HYIRLSVQPRCADPLLIRKSIQDALADMFGLTFASTYIDVLFVNERGSESVVRVNPGDASRILAAIVGASRASIRCSAVKESSFLPSLV</sequence>
<dbReference type="EMBL" id="WHUW01000016">
    <property type="protein sequence ID" value="KAF8438451.1"/>
    <property type="molecule type" value="Genomic_DNA"/>
</dbReference>
<feature type="non-terminal residue" evidence="3">
    <location>
        <position position="1"/>
    </location>
</feature>
<organism evidence="3 4">
    <name type="scientific">Boletus edulis BED1</name>
    <dbReference type="NCBI Taxonomy" id="1328754"/>
    <lineage>
        <taxon>Eukaryota</taxon>
        <taxon>Fungi</taxon>
        <taxon>Dikarya</taxon>
        <taxon>Basidiomycota</taxon>
        <taxon>Agaricomycotina</taxon>
        <taxon>Agaricomycetes</taxon>
        <taxon>Agaricomycetidae</taxon>
        <taxon>Boletales</taxon>
        <taxon>Boletineae</taxon>
        <taxon>Boletaceae</taxon>
        <taxon>Boletoideae</taxon>
        <taxon>Boletus</taxon>
    </lineage>
</organism>
<dbReference type="GO" id="GO:1902555">
    <property type="term" value="C:endoribonuclease complex"/>
    <property type="evidence" value="ECO:0007669"/>
    <property type="project" value="UniProtKB-ARBA"/>
</dbReference>
<feature type="domain" description="Ribonucleases P/MRP subunit Pop8-like" evidence="2">
    <location>
        <begin position="12"/>
        <end position="67"/>
    </location>
</feature>
<dbReference type="InterPro" id="IPR038085">
    <property type="entry name" value="Rnp2-like_sf"/>
</dbReference>
<keyword evidence="1" id="KW-0819">tRNA processing</keyword>